<reference evidence="2 3" key="1">
    <citation type="journal article" date="2020" name="ISME J.">
        <title>Uncovering the hidden diversity of litter-decomposition mechanisms in mushroom-forming fungi.</title>
        <authorList>
            <person name="Floudas D."/>
            <person name="Bentzer J."/>
            <person name="Ahren D."/>
            <person name="Johansson T."/>
            <person name="Persson P."/>
            <person name="Tunlid A."/>
        </authorList>
    </citation>
    <scope>NUCLEOTIDE SEQUENCE [LARGE SCALE GENOMIC DNA]</scope>
    <source>
        <strain evidence="2 3">CBS 406.79</strain>
    </source>
</reference>
<sequence length="55" mass="5996">MPQQCSAETEKSSWRARRAEGPAADVPLATLSDTTKAQPDNDNDGDPRCWVLNHG</sequence>
<evidence type="ECO:0000313" key="2">
    <source>
        <dbReference type="EMBL" id="KAF5340133.1"/>
    </source>
</evidence>
<feature type="region of interest" description="Disordered" evidence="1">
    <location>
        <begin position="1"/>
        <end position="55"/>
    </location>
</feature>
<organism evidence="2 3">
    <name type="scientific">Collybiopsis confluens</name>
    <dbReference type="NCBI Taxonomy" id="2823264"/>
    <lineage>
        <taxon>Eukaryota</taxon>
        <taxon>Fungi</taxon>
        <taxon>Dikarya</taxon>
        <taxon>Basidiomycota</taxon>
        <taxon>Agaricomycotina</taxon>
        <taxon>Agaricomycetes</taxon>
        <taxon>Agaricomycetidae</taxon>
        <taxon>Agaricales</taxon>
        <taxon>Marasmiineae</taxon>
        <taxon>Omphalotaceae</taxon>
        <taxon>Collybiopsis</taxon>
    </lineage>
</organism>
<comment type="caution">
    <text evidence="2">The sequence shown here is derived from an EMBL/GenBank/DDBJ whole genome shotgun (WGS) entry which is preliminary data.</text>
</comment>
<evidence type="ECO:0000313" key="3">
    <source>
        <dbReference type="Proteomes" id="UP000518752"/>
    </source>
</evidence>
<name>A0A8H5CG43_9AGAR</name>
<keyword evidence="3" id="KW-1185">Reference proteome</keyword>
<gene>
    <name evidence="2" type="ORF">D9757_015433</name>
</gene>
<dbReference type="Proteomes" id="UP000518752">
    <property type="component" value="Unassembled WGS sequence"/>
</dbReference>
<proteinExistence type="predicted"/>
<evidence type="ECO:0000256" key="1">
    <source>
        <dbReference type="SAM" id="MobiDB-lite"/>
    </source>
</evidence>
<accession>A0A8H5CG43</accession>
<feature type="compositionally biased region" description="Polar residues" evidence="1">
    <location>
        <begin position="31"/>
        <end position="40"/>
    </location>
</feature>
<dbReference type="EMBL" id="JAACJN010000538">
    <property type="protein sequence ID" value="KAF5340133.1"/>
    <property type="molecule type" value="Genomic_DNA"/>
</dbReference>
<feature type="compositionally biased region" description="Basic and acidic residues" evidence="1">
    <location>
        <begin position="8"/>
        <end position="20"/>
    </location>
</feature>
<dbReference type="AlphaFoldDB" id="A0A8H5CG43"/>
<protein>
    <submittedName>
        <fullName evidence="2">Uncharacterized protein</fullName>
    </submittedName>
</protein>